<comment type="caution">
    <text evidence="2">The sequence shown here is derived from an EMBL/GenBank/DDBJ whole genome shotgun (WGS) entry which is preliminary data.</text>
</comment>
<protein>
    <submittedName>
        <fullName evidence="2">Uncharacterized protein</fullName>
    </submittedName>
</protein>
<reference evidence="2 3" key="1">
    <citation type="submission" date="2023-07" db="EMBL/GenBank/DDBJ databases">
        <title>Sorghum-associated microbial communities from plants grown in Nebraska, USA.</title>
        <authorList>
            <person name="Schachtman D."/>
        </authorList>
    </citation>
    <scope>NUCLEOTIDE SEQUENCE [LARGE SCALE GENOMIC DNA]</scope>
    <source>
        <strain evidence="2 3">BE124</strain>
    </source>
</reference>
<evidence type="ECO:0000256" key="1">
    <source>
        <dbReference type="SAM" id="MobiDB-lite"/>
    </source>
</evidence>
<dbReference type="RefSeq" id="WP_310007691.1">
    <property type="nucleotide sequence ID" value="NZ_JAVDTX010000006.1"/>
</dbReference>
<evidence type="ECO:0000313" key="2">
    <source>
        <dbReference type="EMBL" id="MDR6845939.1"/>
    </source>
</evidence>
<gene>
    <name evidence="2" type="ORF">J2W95_002650</name>
</gene>
<feature type="compositionally biased region" description="Basic and acidic residues" evidence="1">
    <location>
        <begin position="17"/>
        <end position="45"/>
    </location>
</feature>
<organism evidence="2 3">
    <name type="scientific">Flavobacterium granuli</name>
    <dbReference type="NCBI Taxonomy" id="280093"/>
    <lineage>
        <taxon>Bacteria</taxon>
        <taxon>Pseudomonadati</taxon>
        <taxon>Bacteroidota</taxon>
        <taxon>Flavobacteriia</taxon>
        <taxon>Flavobacteriales</taxon>
        <taxon>Flavobacteriaceae</taxon>
        <taxon>Flavobacterium</taxon>
    </lineage>
</organism>
<evidence type="ECO:0000313" key="3">
    <source>
        <dbReference type="Proteomes" id="UP001261871"/>
    </source>
</evidence>
<name>A0ABU1S4I3_9FLAO</name>
<proteinExistence type="predicted"/>
<dbReference type="Proteomes" id="UP001261871">
    <property type="component" value="Unassembled WGS sequence"/>
</dbReference>
<accession>A0ABU1S4I3</accession>
<dbReference type="EMBL" id="JAVDTX010000006">
    <property type="protein sequence ID" value="MDR6845939.1"/>
    <property type="molecule type" value="Genomic_DNA"/>
</dbReference>
<keyword evidence="3" id="KW-1185">Reference proteome</keyword>
<feature type="region of interest" description="Disordered" evidence="1">
    <location>
        <begin position="16"/>
        <end position="45"/>
    </location>
</feature>
<sequence>MKQRFPELYNEAVQEGVRQERQRVEESRTKTPTEKEAEAAFDFKL</sequence>